<keyword evidence="1" id="KW-0723">Serine/threonine-protein kinase</keyword>
<feature type="domain" description="Protein kinase" evidence="10">
    <location>
        <begin position="582"/>
        <end position="865"/>
    </location>
</feature>
<gene>
    <name evidence="11" type="ORF">HYH03_012860</name>
</gene>
<reference evidence="11" key="1">
    <citation type="journal article" date="2020" name="bioRxiv">
        <title>Comparative genomics of Chlamydomonas.</title>
        <authorList>
            <person name="Craig R.J."/>
            <person name="Hasan A.R."/>
            <person name="Ness R.W."/>
            <person name="Keightley P.D."/>
        </authorList>
    </citation>
    <scope>NUCLEOTIDE SEQUENCE</scope>
    <source>
        <strain evidence="11">CCAP 11/70</strain>
    </source>
</reference>
<dbReference type="Gene3D" id="1.10.510.10">
    <property type="entry name" value="Transferase(Phosphotransferase) domain 1"/>
    <property type="match status" value="1"/>
</dbReference>
<evidence type="ECO:0000256" key="7">
    <source>
        <dbReference type="SAM" id="MobiDB-lite"/>
    </source>
</evidence>
<feature type="signal peptide" evidence="9">
    <location>
        <begin position="1"/>
        <end position="21"/>
    </location>
</feature>
<keyword evidence="8" id="KW-0472">Membrane</keyword>
<accession>A0A835XUI7</accession>
<dbReference type="PANTHER" id="PTHR44329">
    <property type="entry name" value="SERINE/THREONINE-PROTEIN KINASE TNNI3K-RELATED"/>
    <property type="match status" value="1"/>
</dbReference>
<dbReference type="AlphaFoldDB" id="A0A835XUI7"/>
<evidence type="ECO:0000256" key="5">
    <source>
        <dbReference type="ARBA" id="ARBA00022840"/>
    </source>
</evidence>
<dbReference type="InterPro" id="IPR001245">
    <property type="entry name" value="Ser-Thr/Tyr_kinase_cat_dom"/>
</dbReference>
<dbReference type="PROSITE" id="PS00108">
    <property type="entry name" value="PROTEIN_KINASE_ST"/>
    <property type="match status" value="1"/>
</dbReference>
<evidence type="ECO:0000313" key="11">
    <source>
        <dbReference type="EMBL" id="KAG2488541.1"/>
    </source>
</evidence>
<evidence type="ECO:0000256" key="9">
    <source>
        <dbReference type="SAM" id="SignalP"/>
    </source>
</evidence>
<feature type="region of interest" description="Disordered" evidence="7">
    <location>
        <begin position="279"/>
        <end position="308"/>
    </location>
</feature>
<keyword evidence="12" id="KW-1185">Reference proteome</keyword>
<dbReference type="GO" id="GO:0004674">
    <property type="term" value="F:protein serine/threonine kinase activity"/>
    <property type="evidence" value="ECO:0007669"/>
    <property type="project" value="UniProtKB-KW"/>
</dbReference>
<dbReference type="SUPFAM" id="SSF56112">
    <property type="entry name" value="Protein kinase-like (PK-like)"/>
    <property type="match status" value="1"/>
</dbReference>
<keyword evidence="8" id="KW-0812">Transmembrane</keyword>
<protein>
    <recommendedName>
        <fullName evidence="10">Protein kinase domain-containing protein</fullName>
    </recommendedName>
</protein>
<evidence type="ECO:0000256" key="3">
    <source>
        <dbReference type="ARBA" id="ARBA00022741"/>
    </source>
</evidence>
<name>A0A835XUI7_9CHLO</name>
<dbReference type="PROSITE" id="PS50011">
    <property type="entry name" value="PROTEIN_KINASE_DOM"/>
    <property type="match status" value="1"/>
</dbReference>
<dbReference type="InterPro" id="IPR000719">
    <property type="entry name" value="Prot_kinase_dom"/>
</dbReference>
<keyword evidence="3 6" id="KW-0547">Nucleotide-binding</keyword>
<feature type="binding site" evidence="6">
    <location>
        <position position="609"/>
    </location>
    <ligand>
        <name>ATP</name>
        <dbReference type="ChEBI" id="CHEBI:30616"/>
    </ligand>
</feature>
<dbReference type="Pfam" id="PF07714">
    <property type="entry name" value="PK_Tyr_Ser-Thr"/>
    <property type="match status" value="1"/>
</dbReference>
<sequence>MGATAASSVLLLLLLIQTSTATTVPVRSARDLALALADGAVLRALIQVPFLNLTDDAFDGLSTPILITRNFTMEGDPRLPDWPLLVLTARRKMQLGAFSRIIITHLTGYRHRTDNGGRMPGADSLAPSAPGTQGALLVQLDSALLLDYCYPKAIAEKNYAGIKRPAAFPGEQRYEVSAPQVGCRTDTELLTQRCYPSVIIHSDIAMPAAEPDLAGNPAYAWYNAWLINTTGLCINLLSDACIEEFGALGCFLKQRRVADQEPSLLPWLREHHFLEGLTLGSAPADDGGSGQPQPANVTAAQGGASGSGGGGNDAGSIGIAVGVAVGGAALLAIVAAVALVVVKRRRARSAQGTKPGWVETSESSAGALPRESDVGLGQDNAAALVIKIAPEPRNSCAQATTTAPCGSGTFSDFPLAADGSQTGSQPLYSPLAPAALASGTPMAAAPSSHEDAVVTMRTPFHQSFSARALLVSGGPPAPRRSMVPTCSSCLDDEMLEEREGEEEEQEHTRGSRFTSRVVLTALRNAAYASGNSVTSGPNGWEGRNAGAYTASGALVSGERASAGTATASVEVEEGADPPEVVELLPGVLGKGAFGRVQEGRYRGELVAVKLIHAEGDAAAGDTCQLTKALAQELEVLARCQHPNIVRLLAACMEPPRPFCVLERMETSLDKVLYGKTVNPDASTAEGDAALLSLPTVLHIAREIARGLDFLHPTIMHRDLKPANCLMNDPWGASPVVKISDFGLSRLRETMLITLAPEAGTAAYLAPECFDVEGAGRLSHRADMWSFGVVLWEMLAGIRPWRGMGPVPIAIQITVHGRRLAMPPREGPGRDAARWPRRLLRLIASCWERDPMRRPAAADVVKQLSLMIEEAQNRQQP</sequence>
<dbReference type="InterPro" id="IPR011009">
    <property type="entry name" value="Kinase-like_dom_sf"/>
</dbReference>
<evidence type="ECO:0000313" key="12">
    <source>
        <dbReference type="Proteomes" id="UP000612055"/>
    </source>
</evidence>
<evidence type="ECO:0000256" key="8">
    <source>
        <dbReference type="SAM" id="Phobius"/>
    </source>
</evidence>
<keyword evidence="8" id="KW-1133">Transmembrane helix</keyword>
<organism evidence="11 12">
    <name type="scientific">Edaphochlamys debaryana</name>
    <dbReference type="NCBI Taxonomy" id="47281"/>
    <lineage>
        <taxon>Eukaryota</taxon>
        <taxon>Viridiplantae</taxon>
        <taxon>Chlorophyta</taxon>
        <taxon>core chlorophytes</taxon>
        <taxon>Chlorophyceae</taxon>
        <taxon>CS clade</taxon>
        <taxon>Chlamydomonadales</taxon>
        <taxon>Chlamydomonadales incertae sedis</taxon>
        <taxon>Edaphochlamys</taxon>
    </lineage>
</organism>
<feature type="chain" id="PRO_5032624622" description="Protein kinase domain-containing protein" evidence="9">
    <location>
        <begin position="22"/>
        <end position="876"/>
    </location>
</feature>
<dbReference type="Proteomes" id="UP000612055">
    <property type="component" value="Unassembled WGS sequence"/>
</dbReference>
<proteinExistence type="predicted"/>
<dbReference type="PROSITE" id="PS00107">
    <property type="entry name" value="PROTEIN_KINASE_ATP"/>
    <property type="match status" value="1"/>
</dbReference>
<evidence type="ECO:0000259" key="10">
    <source>
        <dbReference type="PROSITE" id="PS50011"/>
    </source>
</evidence>
<dbReference type="InterPro" id="IPR017441">
    <property type="entry name" value="Protein_kinase_ATP_BS"/>
</dbReference>
<evidence type="ECO:0000256" key="4">
    <source>
        <dbReference type="ARBA" id="ARBA00022777"/>
    </source>
</evidence>
<evidence type="ECO:0000256" key="2">
    <source>
        <dbReference type="ARBA" id="ARBA00022679"/>
    </source>
</evidence>
<comment type="caution">
    <text evidence="11">The sequence shown here is derived from an EMBL/GenBank/DDBJ whole genome shotgun (WGS) entry which is preliminary data.</text>
</comment>
<keyword evidence="9" id="KW-0732">Signal</keyword>
<dbReference type="InterPro" id="IPR008271">
    <property type="entry name" value="Ser/Thr_kinase_AS"/>
</dbReference>
<feature type="transmembrane region" description="Helical" evidence="8">
    <location>
        <begin position="317"/>
        <end position="342"/>
    </location>
</feature>
<evidence type="ECO:0000256" key="1">
    <source>
        <dbReference type="ARBA" id="ARBA00022527"/>
    </source>
</evidence>
<dbReference type="SMART" id="SM00220">
    <property type="entry name" value="S_TKc"/>
    <property type="match status" value="1"/>
</dbReference>
<dbReference type="InterPro" id="IPR051681">
    <property type="entry name" value="Ser/Thr_Kinases-Pseudokinases"/>
</dbReference>
<dbReference type="OrthoDB" id="536504at2759"/>
<keyword evidence="5 6" id="KW-0067">ATP-binding</keyword>
<keyword evidence="2" id="KW-0808">Transferase</keyword>
<evidence type="ECO:0000256" key="6">
    <source>
        <dbReference type="PROSITE-ProRule" id="PRU10141"/>
    </source>
</evidence>
<dbReference type="Gene3D" id="3.30.200.20">
    <property type="entry name" value="Phosphorylase Kinase, domain 1"/>
    <property type="match status" value="1"/>
</dbReference>
<dbReference type="PANTHER" id="PTHR44329:SF214">
    <property type="entry name" value="PROTEIN KINASE DOMAIN-CONTAINING PROTEIN"/>
    <property type="match status" value="1"/>
</dbReference>
<keyword evidence="4" id="KW-0418">Kinase</keyword>
<feature type="region of interest" description="Disordered" evidence="7">
    <location>
        <begin position="350"/>
        <end position="373"/>
    </location>
</feature>
<dbReference type="GO" id="GO:0005524">
    <property type="term" value="F:ATP binding"/>
    <property type="evidence" value="ECO:0007669"/>
    <property type="project" value="UniProtKB-UniRule"/>
</dbReference>
<dbReference type="EMBL" id="JAEHOE010000082">
    <property type="protein sequence ID" value="KAG2488541.1"/>
    <property type="molecule type" value="Genomic_DNA"/>
</dbReference>